<comment type="function">
    <text evidence="7">One of the components of the core complex of photosystem II (PSII), required for its stability and/or assembly. PSII is a light-driven water:plastoquinone oxidoreductase that uses light energy to abstract electrons from H(2)O, generating O(2) and a proton gradient subsequently used for ATP formation. It consists of a core antenna complex that captures photons, and an electron transfer chain that converts photonic excitation into a charge separation.</text>
</comment>
<dbReference type="AlphaFoldDB" id="A0A2W1JY61"/>
<protein>
    <recommendedName>
        <fullName evidence="7">Photosystem II reaction center protein I</fullName>
        <shortName evidence="7">PSII-I</shortName>
    </recommendedName>
    <alternativeName>
        <fullName evidence="7">PSII 4.4 kDa protein</fullName>
    </alternativeName>
</protein>
<evidence type="ECO:0000256" key="3">
    <source>
        <dbReference type="ARBA" id="ARBA00022692"/>
    </source>
</evidence>
<dbReference type="GO" id="GO:0031676">
    <property type="term" value="C:plasma membrane-derived thylakoid membrane"/>
    <property type="evidence" value="ECO:0007669"/>
    <property type="project" value="UniProtKB-SubCell"/>
</dbReference>
<dbReference type="HAMAP" id="MF_01316">
    <property type="entry name" value="PSII_PsbI"/>
    <property type="match status" value="1"/>
</dbReference>
<dbReference type="EMBL" id="PQWO01000002">
    <property type="protein sequence ID" value="PZD74972.1"/>
    <property type="molecule type" value="Genomic_DNA"/>
</dbReference>
<comment type="similarity">
    <text evidence="7">Belongs to the PsbI family.</text>
</comment>
<name>A0A2W1JY61_9CYAN</name>
<evidence type="ECO:0000256" key="4">
    <source>
        <dbReference type="ARBA" id="ARBA00022989"/>
    </source>
</evidence>
<sequence>MFALKVVVYLFVFFFIGLFFFGFISSDPTRNPKRQDFE</sequence>
<keyword evidence="7" id="KW-0793">Thylakoid</keyword>
<dbReference type="Pfam" id="PF02532">
    <property type="entry name" value="PsbI"/>
    <property type="match status" value="1"/>
</dbReference>
<comment type="subcellular location">
    <subcellularLocation>
        <location evidence="7">Cellular thylakoid membrane</location>
        <topology evidence="7">Single-pass membrane protein</topology>
    </subcellularLocation>
</comment>
<keyword evidence="6 7" id="KW-0604">Photosystem II</keyword>
<feature type="transmembrane region" description="Helical" evidence="7">
    <location>
        <begin position="6"/>
        <end position="24"/>
    </location>
</feature>
<reference evidence="8 9" key="1">
    <citation type="journal article" date="2018" name="Sci. Rep.">
        <title>A novel species of the marine cyanobacterium Acaryochloris with a unique pigment content and lifestyle.</title>
        <authorList>
            <person name="Partensky F."/>
            <person name="Six C."/>
            <person name="Ratin M."/>
            <person name="Garczarek L."/>
            <person name="Vaulot D."/>
            <person name="Probert I."/>
            <person name="Calteau A."/>
            <person name="Gourvil P."/>
            <person name="Marie D."/>
            <person name="Grebert T."/>
            <person name="Bouchier C."/>
            <person name="Le Panse S."/>
            <person name="Gachenot M."/>
            <person name="Rodriguez F."/>
            <person name="Garrido J.L."/>
        </authorList>
    </citation>
    <scope>NUCLEOTIDE SEQUENCE [LARGE SCALE GENOMIC DNA]</scope>
    <source>
        <strain evidence="8 9">RCC1774</strain>
    </source>
</reference>
<organism evidence="8 9">
    <name type="scientific">Acaryochloris thomasi RCC1774</name>
    <dbReference type="NCBI Taxonomy" id="1764569"/>
    <lineage>
        <taxon>Bacteria</taxon>
        <taxon>Bacillati</taxon>
        <taxon>Cyanobacteriota</taxon>
        <taxon>Cyanophyceae</taxon>
        <taxon>Acaryochloridales</taxon>
        <taxon>Acaryochloridaceae</taxon>
        <taxon>Acaryochloris</taxon>
        <taxon>Acaryochloris thomasi</taxon>
    </lineage>
</organism>
<dbReference type="GO" id="GO:0015979">
    <property type="term" value="P:photosynthesis"/>
    <property type="evidence" value="ECO:0007669"/>
    <property type="project" value="UniProtKB-UniRule"/>
</dbReference>
<keyword evidence="9" id="KW-1185">Reference proteome</keyword>
<evidence type="ECO:0000256" key="2">
    <source>
        <dbReference type="ARBA" id="ARBA00022531"/>
    </source>
</evidence>
<evidence type="ECO:0000256" key="1">
    <source>
        <dbReference type="ARBA" id="ARBA00022469"/>
    </source>
</evidence>
<evidence type="ECO:0000256" key="6">
    <source>
        <dbReference type="ARBA" id="ARBA00023276"/>
    </source>
</evidence>
<comment type="caution">
    <text evidence="8">The sequence shown here is derived from an EMBL/GenBank/DDBJ whole genome shotgun (WGS) entry which is preliminary data.</text>
</comment>
<evidence type="ECO:0000313" key="8">
    <source>
        <dbReference type="EMBL" id="PZD74972.1"/>
    </source>
</evidence>
<dbReference type="GO" id="GO:0009539">
    <property type="term" value="C:photosystem II reaction center"/>
    <property type="evidence" value="ECO:0007669"/>
    <property type="project" value="InterPro"/>
</dbReference>
<proteinExistence type="inferred from homology"/>
<dbReference type="RefSeq" id="WP_110984657.1">
    <property type="nucleotide sequence ID" value="NZ_CAWNWM010000002.1"/>
</dbReference>
<dbReference type="Proteomes" id="UP000248857">
    <property type="component" value="Unassembled WGS sequence"/>
</dbReference>
<dbReference type="InterPro" id="IPR003686">
    <property type="entry name" value="PSII_PsbI"/>
</dbReference>
<keyword evidence="5 7" id="KW-0472">Membrane</keyword>
<keyword evidence="4 7" id="KW-1133">Transmembrane helix</keyword>
<keyword evidence="1 7" id="KW-0674">Reaction center</keyword>
<keyword evidence="2 7" id="KW-0602">Photosynthesis</keyword>
<dbReference type="SUPFAM" id="SSF161041">
    <property type="entry name" value="Photosystem II reaction center protein I, PsbI"/>
    <property type="match status" value="1"/>
</dbReference>
<evidence type="ECO:0000256" key="7">
    <source>
        <dbReference type="HAMAP-Rule" id="MF_01316"/>
    </source>
</evidence>
<evidence type="ECO:0000313" key="9">
    <source>
        <dbReference type="Proteomes" id="UP000248857"/>
    </source>
</evidence>
<gene>
    <name evidence="7 8" type="primary">psbI</name>
    <name evidence="8" type="ORF">C1752_00674</name>
</gene>
<evidence type="ECO:0000256" key="5">
    <source>
        <dbReference type="ARBA" id="ARBA00023136"/>
    </source>
</evidence>
<accession>A0A2W1JY61</accession>
<keyword evidence="3 7" id="KW-0812">Transmembrane</keyword>
<comment type="subunit">
    <text evidence="7">PSII is composed of 1 copy each of membrane proteins PsbA, PsbB, PsbC, PsbD, PsbE, PsbF, PsbH, PsbI, PsbJ, PsbK, PsbL, PsbM, PsbT, PsbX, PsbY, PsbZ, Psb30/Ycf12, peripheral proteins PsbO, CyanoQ (PsbQ), PsbU, PsbV and a large number of cofactors. It forms dimeric complexes.</text>
</comment>
<dbReference type="InterPro" id="IPR037271">
    <property type="entry name" value="PSII_PsbI_sf"/>
</dbReference>